<accession>A0A1I6IPJ9</accession>
<dbReference type="RefSeq" id="WP_089809991.1">
    <property type="nucleotide sequence ID" value="NZ_FOYT01000004.1"/>
</dbReference>
<gene>
    <name evidence="5" type="ORF">SAMN04487947_3480</name>
</gene>
<name>A0A1I6IPJ9_9EURY</name>
<evidence type="ECO:0000313" key="6">
    <source>
        <dbReference type="Proteomes" id="UP000198531"/>
    </source>
</evidence>
<dbReference type="InterPro" id="IPR007050">
    <property type="entry name" value="HTH_bacterioopsin"/>
</dbReference>
<dbReference type="OrthoDB" id="168808at2157"/>
<feature type="region of interest" description="Disordered" evidence="3">
    <location>
        <begin position="197"/>
        <end position="220"/>
    </location>
</feature>
<keyword evidence="1" id="KW-0805">Transcription regulation</keyword>
<organism evidence="5 6">
    <name type="scientific">Halogeometricum rufum</name>
    <dbReference type="NCBI Taxonomy" id="553469"/>
    <lineage>
        <taxon>Archaea</taxon>
        <taxon>Methanobacteriati</taxon>
        <taxon>Methanobacteriota</taxon>
        <taxon>Stenosarchaea group</taxon>
        <taxon>Halobacteria</taxon>
        <taxon>Halobacteriales</taxon>
        <taxon>Haloferacaceae</taxon>
        <taxon>Halogeometricum</taxon>
    </lineage>
</organism>
<dbReference type="EMBL" id="FOYT01000004">
    <property type="protein sequence ID" value="SFR68663.1"/>
    <property type="molecule type" value="Genomic_DNA"/>
</dbReference>
<feature type="compositionally biased region" description="Basic and acidic residues" evidence="3">
    <location>
        <begin position="208"/>
        <end position="220"/>
    </location>
</feature>
<dbReference type="Gene3D" id="1.10.10.10">
    <property type="entry name" value="Winged helix-like DNA-binding domain superfamily/Winged helix DNA-binding domain"/>
    <property type="match status" value="1"/>
</dbReference>
<dbReference type="Proteomes" id="UP000198531">
    <property type="component" value="Unassembled WGS sequence"/>
</dbReference>
<evidence type="ECO:0000313" key="5">
    <source>
        <dbReference type="EMBL" id="SFR68663.1"/>
    </source>
</evidence>
<dbReference type="Pfam" id="PF04967">
    <property type="entry name" value="HTH_10"/>
    <property type="match status" value="1"/>
</dbReference>
<evidence type="ECO:0000256" key="1">
    <source>
        <dbReference type="ARBA" id="ARBA00023015"/>
    </source>
</evidence>
<keyword evidence="6" id="KW-1185">Reference proteome</keyword>
<evidence type="ECO:0000256" key="3">
    <source>
        <dbReference type="SAM" id="MobiDB-lite"/>
    </source>
</evidence>
<keyword evidence="2" id="KW-0804">Transcription</keyword>
<evidence type="ECO:0000256" key="2">
    <source>
        <dbReference type="ARBA" id="ARBA00023163"/>
    </source>
</evidence>
<reference evidence="6" key="1">
    <citation type="submission" date="2016-10" db="EMBL/GenBank/DDBJ databases">
        <authorList>
            <person name="Varghese N."/>
            <person name="Submissions S."/>
        </authorList>
    </citation>
    <scope>NUCLEOTIDE SEQUENCE [LARGE SCALE GENOMIC DNA]</scope>
    <source>
        <strain evidence="6">CGMCC 1.7736</strain>
    </source>
</reference>
<proteinExistence type="predicted"/>
<feature type="compositionally biased region" description="Polar residues" evidence="3">
    <location>
        <begin position="197"/>
        <end position="207"/>
    </location>
</feature>
<dbReference type="PANTHER" id="PTHR34236:SF1">
    <property type="entry name" value="DIMETHYL SULFOXIDE REDUCTASE TRANSCRIPTIONAL ACTIVATOR"/>
    <property type="match status" value="1"/>
</dbReference>
<sequence>MFIATVHFTQHRECVLRRLTADVETPIPIEIEEIQNGFVTFVLRAGPHADEFQRELEATDHVEHVKRLDDDNLLVTKPSCGAYSAIYQNHGTLRRSNTVSGRQREYHVLVFRREDLKDILDDLASFGTVTLGKLTEFRAGSDSPLTERQREVATEALARGYYDWPRKITNEELAAELGISRATLHEHLRKAERTLLSSALTDNAKQTDSSHESEPHRGSV</sequence>
<dbReference type="STRING" id="553469.SAMN04487947_3480"/>
<evidence type="ECO:0000259" key="4">
    <source>
        <dbReference type="Pfam" id="PF04967"/>
    </source>
</evidence>
<dbReference type="AlphaFoldDB" id="A0A1I6IPJ9"/>
<dbReference type="InterPro" id="IPR036388">
    <property type="entry name" value="WH-like_DNA-bd_sf"/>
</dbReference>
<dbReference type="PANTHER" id="PTHR34236">
    <property type="entry name" value="DIMETHYL SULFOXIDE REDUCTASE TRANSCRIPTIONAL ACTIVATOR"/>
    <property type="match status" value="1"/>
</dbReference>
<protein>
    <submittedName>
        <fullName evidence="5">Predicted DNA binding protein, contains HTH domain</fullName>
    </submittedName>
</protein>
<feature type="domain" description="HTH bat-type" evidence="4">
    <location>
        <begin position="145"/>
        <end position="196"/>
    </location>
</feature>